<accession>A0A8F3CIP5</accession>
<organism evidence="1">
    <name type="scientific">Ranid herpesvirus 4</name>
    <dbReference type="NCBI Taxonomy" id="2849006"/>
    <lineage>
        <taxon>Viruses</taxon>
        <taxon>Duplodnaviria</taxon>
        <taxon>Heunggongvirae</taxon>
        <taxon>Peploviricota</taxon>
        <taxon>Herviviricetes</taxon>
        <taxon>Herpesvirales</taxon>
    </lineage>
</organism>
<evidence type="ECO:0000313" key="1">
    <source>
        <dbReference type="EMBL" id="QWY26492.1"/>
    </source>
</evidence>
<reference evidence="1" key="1">
    <citation type="journal article" date="2021" name="Viruses">
        <title>Discovery and Characterization of Actively Replicating DNA and Retro-Transcribing Viruses in Lower Vertebrate Hosts Based on RNA Sequencing.</title>
        <authorList>
            <person name="Chen X.X."/>
            <person name="Wu W.C."/>
            <person name="Shi M."/>
        </authorList>
    </citation>
    <scope>NUCLEOTIDE SEQUENCE</scope>
    <source>
        <strain evidence="1">Cxx6</strain>
    </source>
</reference>
<protein>
    <submittedName>
        <fullName evidence="1">Uncharacterized protein</fullName>
    </submittedName>
</protein>
<reference evidence="1" key="2">
    <citation type="submission" date="2021-04" db="EMBL/GenBank/DDBJ databases">
        <authorList>
            <person name="Chen X."/>
            <person name="Shi M."/>
            <person name="Wu W."/>
        </authorList>
    </citation>
    <scope>NUCLEOTIDE SEQUENCE</scope>
    <source>
        <strain evidence="1">Cxx6</strain>
    </source>
</reference>
<dbReference type="EMBL" id="MZ244210">
    <property type="protein sequence ID" value="QWY26492.1"/>
    <property type="molecule type" value="Genomic_DNA"/>
</dbReference>
<name>A0A8F3CIP5_9VIRU</name>
<sequence length="800" mass="92517">MTTHVISIVETLRCGVSAKPTQGLQNITRFQFIPGIRAAAFHSVVTNSELDIKTVEDRVHSNRNIDRRQDTVEQSICEQTVKAAHEDLCNILALPLHTLEDTTLDMELLWSTVYTRIHHEEPIPILTGMLFYDLVYIASKHNCHSYFKKIDYFIDQLLKIGTEESNALILCVLTCREHINTLLTVMEDSCKWCRFMYMVFLSFQQNILAPFISCSESYVKIFKALSSQNQRLPVQPFKLIPRHTTIFAFKSIYFHFLCNRQLSWESLLYDINDQTQRPDLFWTLQRFHAQEDFWYCFEACVTDVVQTMHDVETFFDLLPVTYNQGFQLQGTTYCADEKVFNNSIQVTEESCALPSTREKTTLLIPLEVNVFTNVLHPTITPMITLASNELRNLFPHLEEHPLICTSGYYMHTRNNIMLRAPAFSTLDNMRVIYSFAFSPGASAVYACGMIDNISTTTLLENQKARTDSPAWARTLPNPPPYKCKQRYLLYVKQDAHLQSSFEATEHKLQAEGEEFTCITVTSPIFSPEAQIIWATQPPIMFAPRNRLLNGSLYCDLPEILNCRRAYFYLCQRYADEKTHSASRETLNAIARVAELIKPYAQKETTDKPASVEIVWVVYRMTLLLQMNRKLVNWLPHFVAAPPRSLVHVFLHNLPHTVESYVTELIHTCDSETYELHERAIHWDHEVYRKIQNVDTQQSFDDTPLLSGYYELQGKMTAHGLVNVYPLCNMDKSLCLFLKRIFKYSKTTQYTFKPIDSSKRYPFITMTTNTGVINCHSDAVILNLPRYIKQNIKNCTSNLDS</sequence>
<proteinExistence type="predicted"/>